<evidence type="ECO:0000313" key="1">
    <source>
        <dbReference type="EMBL" id="ACS43516.1"/>
    </source>
</evidence>
<dbReference type="KEGG" id="mea:Mex_2p0669"/>
<organism evidence="1 2">
    <name type="scientific">Methylorubrum extorquens (strain ATCC 14718 / DSM 1338 / JCM 2805 / NCIMB 9133 / AM1)</name>
    <name type="common">Methylobacterium extorquens</name>
    <dbReference type="NCBI Taxonomy" id="272630"/>
    <lineage>
        <taxon>Bacteria</taxon>
        <taxon>Pseudomonadati</taxon>
        <taxon>Pseudomonadota</taxon>
        <taxon>Alphaproteobacteria</taxon>
        <taxon>Hyphomicrobiales</taxon>
        <taxon>Methylobacteriaceae</taxon>
        <taxon>Methylorubrum</taxon>
    </lineage>
</organism>
<reference evidence="1 2" key="1">
    <citation type="journal article" date="2009" name="PLoS ONE">
        <title>Methylobacterium genome sequences: a reference blueprint to investigate microbial metabolism of C1 compounds from natural and industrial sources.</title>
        <authorList>
            <person name="Vuilleumier S."/>
            <person name="Chistoserdova L."/>
            <person name="Lee M.-C."/>
            <person name="Bringel F."/>
            <person name="Lajus A."/>
            <person name="Zhou Y."/>
            <person name="Gourion B."/>
            <person name="Barbe V."/>
            <person name="Chang J."/>
            <person name="Cruveiller S."/>
            <person name="Dossat C."/>
            <person name="Gillett W."/>
            <person name="Gruffaz C."/>
            <person name="Haugen E."/>
            <person name="Hourcade E."/>
            <person name="Levy R."/>
            <person name="Mangenot S."/>
            <person name="Muller E."/>
            <person name="Nadalig T."/>
            <person name="Pagni M."/>
            <person name="Penny C."/>
            <person name="Peyraud R."/>
            <person name="Robinson D.G."/>
            <person name="Roche D."/>
            <person name="Rouy Z."/>
            <person name="Saenampechek C."/>
            <person name="Salvignol G."/>
            <person name="Vallenet D."/>
            <person name="Wu Z."/>
            <person name="Marx C.J."/>
            <person name="Vorholt J.A."/>
            <person name="Olson M.V."/>
            <person name="Kaul R."/>
            <person name="Weissenbach J."/>
            <person name="Medigue C."/>
            <person name="Lidstrom M.E."/>
        </authorList>
    </citation>
    <scope>NUCLEOTIDE SEQUENCE [LARGE SCALE GENOMIC DNA]</scope>
    <source>
        <strain evidence="2">ATCC 14718 / DSM 1338 / JCM 2805 / NCIMB 9133 / AM1</strain>
    </source>
</reference>
<sequence>MPRVIDFTQGNETDWNEVRLPAPVLGTREISDEEIEAIADAMKDLVHGFEPQFSTYGRSVPRDQAAELYDAAHAWLSENATGPWHWTEHWSNHGHNIDVAVYVERVPDQAAFAAAFEHLFRYTPASEHALQKLAIERGVLPPLTSKESFLKWTREHQGFEFLPYEDLGDKGIRIAFSHPEIEAKFVERYGAKFTIEESDGRRTYAGSTAGTTWRDSPDTWLSNQSAIGNMRSSRDGAWELEVRYANVAEALVRDWGHIFQPGGDEGTYRAAEYPGVPYRVLPSDFRAYLEGTSDSYDAPYLPDELRRLLPQRIPSFRPGVSA</sequence>
<keyword evidence="1" id="KW-0614">Plasmid</keyword>
<dbReference type="Proteomes" id="UP000009081">
    <property type="component" value="Plasmid megaplasmid"/>
</dbReference>
<geneLocation type="plasmid" evidence="1 2">
    <name>megaplasmid</name>
</geneLocation>
<dbReference type="EMBL" id="CP001511">
    <property type="protein sequence ID" value="ACS43516.1"/>
    <property type="molecule type" value="Genomic_DNA"/>
</dbReference>
<name>C5B4Y4_METEA</name>
<dbReference type="HOGENOM" id="CLU_862783_0_0_5"/>
<dbReference type="RefSeq" id="WP_012753966.1">
    <property type="nucleotide sequence ID" value="NC_012811.1"/>
</dbReference>
<keyword evidence="2" id="KW-1185">Reference proteome</keyword>
<accession>C5B4Y4</accession>
<protein>
    <submittedName>
        <fullName evidence="1">Uncharacterized protein</fullName>
    </submittedName>
</protein>
<proteinExistence type="predicted"/>
<dbReference type="AlphaFoldDB" id="C5B4Y4"/>
<gene>
    <name evidence="1" type="ordered locus">MexAM1_META2p0669</name>
</gene>
<evidence type="ECO:0000313" key="2">
    <source>
        <dbReference type="Proteomes" id="UP000009081"/>
    </source>
</evidence>